<sequence length="833" mass="90966">KEKEKEREKEKKKEPVDPLREEQMKRAMERVKELEWAKKAKDEEEREKRKKETEERMKKDRRERSRERDERRKRSSSPSRKRRRSESRERRLPSSHRSSNGGAGPDGGIDWDSKAAAFLAKIGDLEGAVQLMKSGVPQSSHTPATAFAASIGKVYHGAPPPTVAAARPEDIAPAVEPLEASPMDFGAAVAAAKKKQSRSPAYSPIYDESGPSGSGRPSSSMATGGAAAAAEDPETVKRKLLGVLVTMQQETEQGRELNEKDVDRIYKEVGLNNPRDKNEAMLSQLIELIGGKPAVKKPNINLQDYGISSSSPSQHGGSPYSYGGGAAAAPRGAAPPPGYGSRSAADYYGGSPRDGHPPRRMPAALDMDDESLEALKSLSKSLAVLQRGGGTRGLPMPPGFGRPAEYDRRETYAPPSYQPYSSPVDDDPRRARRPLPYDDPRADPRDRYLDPRADPRMRERYADELRDRLPPLARPGGMPASVDPRYRSYYEDVYDRDRGAPPSAYSPYDRDPRALAPRPDPRDPRALDPRDARERDPMVSHARPSMDLPRDPRLYEPPPQRADRPVLTREEYEARLRGEIPATQPAGQPKPAAAVSAAGGPPAAAAPPAQKPASQVITLDDDDDWGSLEQMLDGGSKQPTAAAGAAAVGGGVGMQSPQTGSAAAAGAAPAMTAQEAEREAGRMNYMERQARAREHWGVKNKAAPMPQPHLGGGAAIPPQQQHRRGPVQHKQQPAAAATASPPAAPQRQQQPTGPVAMGGQWDAQYTAPQRPQQQQPHHQQQQPQHQQQHVQQQQQSQHLQQHQQQQPQQQAYYSSYSQYGNGQSGGYGGGGYY</sequence>
<dbReference type="GO" id="GO:0031625">
    <property type="term" value="F:ubiquitin protein ligase binding"/>
    <property type="evidence" value="ECO:0007669"/>
    <property type="project" value="TreeGrafter"/>
</dbReference>
<feature type="region of interest" description="Disordered" evidence="1">
    <location>
        <begin position="297"/>
        <end position="368"/>
    </location>
</feature>
<feature type="compositionally biased region" description="Basic and acidic residues" evidence="1">
    <location>
        <begin position="508"/>
        <end position="538"/>
    </location>
</feature>
<dbReference type="EMBL" id="BTSY01000003">
    <property type="protein sequence ID" value="GMT17147.1"/>
    <property type="molecule type" value="Genomic_DNA"/>
</dbReference>
<accession>A0AAV5VEI2</accession>
<feature type="compositionally biased region" description="Basic and acidic residues" evidence="1">
    <location>
        <begin position="561"/>
        <end position="578"/>
    </location>
</feature>
<dbReference type="GO" id="GO:0032436">
    <property type="term" value="P:positive regulation of proteasomal ubiquitin-dependent protein catabolic process"/>
    <property type="evidence" value="ECO:0007669"/>
    <property type="project" value="TreeGrafter"/>
</dbReference>
<dbReference type="PANTHER" id="PTHR13374">
    <property type="entry name" value="DET1 HOMOLOG DE-ETIOLATED-1 HOMOLOG"/>
    <property type="match status" value="1"/>
</dbReference>
<evidence type="ECO:0000313" key="3">
    <source>
        <dbReference type="Proteomes" id="UP001432322"/>
    </source>
</evidence>
<feature type="compositionally biased region" description="Low complexity" evidence="1">
    <location>
        <begin position="209"/>
        <end position="230"/>
    </location>
</feature>
<gene>
    <name evidence="2" type="ORF">PFISCL1PPCAC_8444</name>
</gene>
<reference evidence="2" key="1">
    <citation type="submission" date="2023-10" db="EMBL/GenBank/DDBJ databases">
        <title>Genome assembly of Pristionchus species.</title>
        <authorList>
            <person name="Yoshida K."/>
            <person name="Sommer R.J."/>
        </authorList>
    </citation>
    <scope>NUCLEOTIDE SEQUENCE</scope>
    <source>
        <strain evidence="2">RS5133</strain>
    </source>
</reference>
<feature type="region of interest" description="Disordered" evidence="1">
    <location>
        <begin position="1"/>
        <end position="111"/>
    </location>
</feature>
<feature type="compositionally biased region" description="Low complexity" evidence="1">
    <location>
        <begin position="731"/>
        <end position="754"/>
    </location>
</feature>
<feature type="compositionally biased region" description="Basic and acidic residues" evidence="1">
    <location>
        <begin position="484"/>
        <end position="499"/>
    </location>
</feature>
<feature type="compositionally biased region" description="Basic residues" evidence="1">
    <location>
        <begin position="73"/>
        <end position="85"/>
    </location>
</feature>
<proteinExistence type="predicted"/>
<evidence type="ECO:0000313" key="2">
    <source>
        <dbReference type="EMBL" id="GMT17147.1"/>
    </source>
</evidence>
<feature type="non-terminal residue" evidence="2">
    <location>
        <position position="1"/>
    </location>
</feature>
<feature type="compositionally biased region" description="Basic and acidic residues" evidence="1">
    <location>
        <begin position="435"/>
        <end position="469"/>
    </location>
</feature>
<dbReference type="GO" id="GO:1990756">
    <property type="term" value="F:ubiquitin-like ligase-substrate adaptor activity"/>
    <property type="evidence" value="ECO:0007669"/>
    <property type="project" value="TreeGrafter"/>
</dbReference>
<dbReference type="AlphaFoldDB" id="A0AAV5VEI2"/>
<organism evidence="2 3">
    <name type="scientific">Pristionchus fissidentatus</name>
    <dbReference type="NCBI Taxonomy" id="1538716"/>
    <lineage>
        <taxon>Eukaryota</taxon>
        <taxon>Metazoa</taxon>
        <taxon>Ecdysozoa</taxon>
        <taxon>Nematoda</taxon>
        <taxon>Chromadorea</taxon>
        <taxon>Rhabditida</taxon>
        <taxon>Rhabditina</taxon>
        <taxon>Diplogasteromorpha</taxon>
        <taxon>Diplogasteroidea</taxon>
        <taxon>Neodiplogasteridae</taxon>
        <taxon>Pristionchus</taxon>
    </lineage>
</organism>
<feature type="compositionally biased region" description="Low complexity" evidence="1">
    <location>
        <begin position="768"/>
        <end position="821"/>
    </location>
</feature>
<feature type="compositionally biased region" description="Basic and acidic residues" evidence="1">
    <location>
        <begin position="688"/>
        <end position="697"/>
    </location>
</feature>
<dbReference type="GO" id="GO:0031461">
    <property type="term" value="C:cullin-RING ubiquitin ligase complex"/>
    <property type="evidence" value="ECO:0007669"/>
    <property type="project" value="TreeGrafter"/>
</dbReference>
<evidence type="ECO:0000256" key="1">
    <source>
        <dbReference type="SAM" id="MobiDB-lite"/>
    </source>
</evidence>
<feature type="compositionally biased region" description="Basic and acidic residues" evidence="1">
    <location>
        <begin position="1"/>
        <end position="72"/>
    </location>
</feature>
<feature type="compositionally biased region" description="Low complexity" evidence="1">
    <location>
        <begin position="656"/>
        <end position="674"/>
    </location>
</feature>
<protein>
    <submittedName>
        <fullName evidence="2">Uncharacterized protein</fullName>
    </submittedName>
</protein>
<feature type="compositionally biased region" description="Low complexity" evidence="1">
    <location>
        <begin position="412"/>
        <end position="423"/>
    </location>
</feature>
<feature type="region of interest" description="Disordered" evidence="1">
    <location>
        <begin position="188"/>
        <end position="233"/>
    </location>
</feature>
<name>A0AAV5VEI2_9BILA</name>
<dbReference type="Proteomes" id="UP001432322">
    <property type="component" value="Unassembled WGS sequence"/>
</dbReference>
<feature type="region of interest" description="Disordered" evidence="1">
    <location>
        <begin position="386"/>
        <end position="833"/>
    </location>
</feature>
<keyword evidence="3" id="KW-1185">Reference proteome</keyword>
<dbReference type="GO" id="GO:0005634">
    <property type="term" value="C:nucleus"/>
    <property type="evidence" value="ECO:0007669"/>
    <property type="project" value="TreeGrafter"/>
</dbReference>
<dbReference type="GO" id="GO:0016567">
    <property type="term" value="P:protein ubiquitination"/>
    <property type="evidence" value="ECO:0007669"/>
    <property type="project" value="TreeGrafter"/>
</dbReference>
<comment type="caution">
    <text evidence="2">The sequence shown here is derived from an EMBL/GenBank/DDBJ whole genome shotgun (WGS) entry which is preliminary data.</text>
</comment>
<feature type="compositionally biased region" description="Gly residues" evidence="1">
    <location>
        <begin position="822"/>
        <end position="833"/>
    </location>
</feature>
<feature type="compositionally biased region" description="Low complexity" evidence="1">
    <location>
        <begin position="586"/>
        <end position="616"/>
    </location>
</feature>
<dbReference type="InterPro" id="IPR019138">
    <property type="entry name" value="De-etiolated_protein_1_Det1"/>
</dbReference>
<dbReference type="PANTHER" id="PTHR13374:SF3">
    <property type="entry name" value="DET1 HOMOLOG"/>
    <property type="match status" value="1"/>
</dbReference>
<feature type="compositionally biased region" description="Low complexity" evidence="1">
    <location>
        <begin position="305"/>
        <end position="332"/>
    </location>
</feature>